<feature type="compositionally biased region" description="Low complexity" evidence="1">
    <location>
        <begin position="449"/>
        <end position="483"/>
    </location>
</feature>
<feature type="region of interest" description="Disordered" evidence="1">
    <location>
        <begin position="225"/>
        <end position="278"/>
    </location>
</feature>
<accession>A0A371CLN7</accession>
<feature type="compositionally biased region" description="Pro residues" evidence="1">
    <location>
        <begin position="230"/>
        <end position="259"/>
    </location>
</feature>
<reference evidence="2 3" key="1">
    <citation type="journal article" date="2018" name="Biotechnol. Biofuels">
        <title>Integrative visual omics of the white-rot fungus Polyporus brumalis exposes the biotechnological potential of its oxidative enzymes for delignifying raw plant biomass.</title>
        <authorList>
            <person name="Miyauchi S."/>
            <person name="Rancon A."/>
            <person name="Drula E."/>
            <person name="Hage H."/>
            <person name="Chaduli D."/>
            <person name="Favel A."/>
            <person name="Grisel S."/>
            <person name="Henrissat B."/>
            <person name="Herpoel-Gimbert I."/>
            <person name="Ruiz-Duenas F.J."/>
            <person name="Chevret D."/>
            <person name="Hainaut M."/>
            <person name="Lin J."/>
            <person name="Wang M."/>
            <person name="Pangilinan J."/>
            <person name="Lipzen A."/>
            <person name="Lesage-Meessen L."/>
            <person name="Navarro D."/>
            <person name="Riley R."/>
            <person name="Grigoriev I.V."/>
            <person name="Zhou S."/>
            <person name="Raouche S."/>
            <person name="Rosso M.N."/>
        </authorList>
    </citation>
    <scope>NUCLEOTIDE SEQUENCE [LARGE SCALE GENOMIC DNA]</scope>
    <source>
        <strain evidence="2 3">BRFM 1820</strain>
    </source>
</reference>
<gene>
    <name evidence="2" type="ORF">OH76DRAFT_1489685</name>
</gene>
<feature type="region of interest" description="Disordered" evidence="1">
    <location>
        <begin position="321"/>
        <end position="351"/>
    </location>
</feature>
<dbReference type="OrthoDB" id="2756427at2759"/>
<dbReference type="EMBL" id="KZ857520">
    <property type="protein sequence ID" value="RDX41192.1"/>
    <property type="molecule type" value="Genomic_DNA"/>
</dbReference>
<sequence>MANQPPLNYLPVALCRFSYIGIISLAHHLRQIPAFNSLDDNQLRAAAIAILSAGATTDGNHSVAPHRFHPIYSDLNNKNKTRMPWRHGLRDWCLQTAFDLLVMIDRAGGGATMLIHTPATRPPGTNAVVGEAKMEVLLPKVLLEERPAVGFALSHIVQYFAEHVAVPAMLRFDDAANTSAWPNAGAPAPPSERGLNQPVIPISNSPRYVFYGRPPGDLDAIISQQVHGHPPLPPPIPAPIPALTPAPTAPPPTQTPPAAAPAAPAAASTHVAQAEDDDDWVVEEDGEERKMVSPRGKPRIKLALSSRDPYSAEELRAWGEANYNDVDDEQEPDGARSAKGKQRQRDSPRDPRLAAKLGALQLRIGELESIKVAHELESAHLAETVAGLNERVAELQEVNTTQDMEIIGLRSALRSALTERGDGTNFHTSRVGTPTRMSRSSTTDTFGNTPRGAAPSTPSSPSTGSSISSVSSVSTSTASTSTPRRTHARLGVMTPTRSSQLPTTPSRSTRYSVDVFGLASDRVVSGAHLPDTTHDVLRDVYETSSMEQWVPRLQRDIPGCTLELALALANAMADDATSAGGREA</sequence>
<evidence type="ECO:0000313" key="3">
    <source>
        <dbReference type="Proteomes" id="UP000256964"/>
    </source>
</evidence>
<dbReference type="AlphaFoldDB" id="A0A371CLN7"/>
<name>A0A371CLN7_9APHY</name>
<feature type="compositionally biased region" description="Polar residues" evidence="1">
    <location>
        <begin position="495"/>
        <end position="508"/>
    </location>
</feature>
<dbReference type="Proteomes" id="UP000256964">
    <property type="component" value="Unassembled WGS sequence"/>
</dbReference>
<protein>
    <submittedName>
        <fullName evidence="2">Uncharacterized protein</fullName>
    </submittedName>
</protein>
<feature type="region of interest" description="Disordered" evidence="1">
    <location>
        <begin position="420"/>
        <end position="508"/>
    </location>
</feature>
<feature type="compositionally biased region" description="Polar residues" evidence="1">
    <location>
        <begin position="425"/>
        <end position="448"/>
    </location>
</feature>
<organism evidence="2 3">
    <name type="scientific">Lentinus brumalis</name>
    <dbReference type="NCBI Taxonomy" id="2498619"/>
    <lineage>
        <taxon>Eukaryota</taxon>
        <taxon>Fungi</taxon>
        <taxon>Dikarya</taxon>
        <taxon>Basidiomycota</taxon>
        <taxon>Agaricomycotina</taxon>
        <taxon>Agaricomycetes</taxon>
        <taxon>Polyporales</taxon>
        <taxon>Polyporaceae</taxon>
        <taxon>Lentinus</taxon>
    </lineage>
</organism>
<proteinExistence type="predicted"/>
<evidence type="ECO:0000256" key="1">
    <source>
        <dbReference type="SAM" id="MobiDB-lite"/>
    </source>
</evidence>
<evidence type="ECO:0000313" key="2">
    <source>
        <dbReference type="EMBL" id="RDX41192.1"/>
    </source>
</evidence>
<keyword evidence="3" id="KW-1185">Reference proteome</keyword>